<proteinExistence type="predicted"/>
<feature type="signal peptide" evidence="1">
    <location>
        <begin position="1"/>
        <end position="18"/>
    </location>
</feature>
<keyword evidence="1" id="KW-0732">Signal</keyword>
<evidence type="ECO:0000256" key="1">
    <source>
        <dbReference type="SAM" id="SignalP"/>
    </source>
</evidence>
<protein>
    <submittedName>
        <fullName evidence="2">Unplaced genomic scaffold K443scaffold_50, whole genome shotgun sequence</fullName>
    </submittedName>
</protein>
<keyword evidence="3" id="KW-1185">Reference proteome</keyword>
<dbReference type="HOGENOM" id="CLU_1627347_0_0_1"/>
<dbReference type="EMBL" id="KN838585">
    <property type="protein sequence ID" value="KIK02936.1"/>
    <property type="molecule type" value="Genomic_DNA"/>
</dbReference>
<dbReference type="Proteomes" id="UP000054477">
    <property type="component" value="Unassembled WGS sequence"/>
</dbReference>
<accession>A0A0C9XDL9</accession>
<evidence type="ECO:0000313" key="3">
    <source>
        <dbReference type="Proteomes" id="UP000054477"/>
    </source>
</evidence>
<name>A0A0C9XDL9_9AGAR</name>
<dbReference type="AlphaFoldDB" id="A0A0C9XDL9"/>
<organism evidence="2 3">
    <name type="scientific">Laccaria amethystina LaAM-08-1</name>
    <dbReference type="NCBI Taxonomy" id="1095629"/>
    <lineage>
        <taxon>Eukaryota</taxon>
        <taxon>Fungi</taxon>
        <taxon>Dikarya</taxon>
        <taxon>Basidiomycota</taxon>
        <taxon>Agaricomycotina</taxon>
        <taxon>Agaricomycetes</taxon>
        <taxon>Agaricomycetidae</taxon>
        <taxon>Agaricales</taxon>
        <taxon>Agaricineae</taxon>
        <taxon>Hydnangiaceae</taxon>
        <taxon>Laccaria</taxon>
    </lineage>
</organism>
<gene>
    <name evidence="2" type="ORF">K443DRAFT_501759</name>
</gene>
<sequence>MKTLFPFFIALIAVIVHATPTTHNDLMESVQASDSLDKRADQKCVNCGPNPIKPYCRECTQTGLFGECLNSHGGTCGLDDALTSDKSCPAGSWGCIANCCEMRPPCGNCEGIKPSCRQCPNIGFGGRCFSTHEETCRAYHAQTSNFSCEAGSWGCIAKQCCDK</sequence>
<evidence type="ECO:0000313" key="2">
    <source>
        <dbReference type="EMBL" id="KIK02936.1"/>
    </source>
</evidence>
<feature type="chain" id="PRO_5002206284" evidence="1">
    <location>
        <begin position="19"/>
        <end position="163"/>
    </location>
</feature>
<reference evidence="3" key="2">
    <citation type="submission" date="2015-01" db="EMBL/GenBank/DDBJ databases">
        <title>Evolutionary Origins and Diversification of the Mycorrhizal Mutualists.</title>
        <authorList>
            <consortium name="DOE Joint Genome Institute"/>
            <consortium name="Mycorrhizal Genomics Consortium"/>
            <person name="Kohler A."/>
            <person name="Kuo A."/>
            <person name="Nagy L.G."/>
            <person name="Floudas D."/>
            <person name="Copeland A."/>
            <person name="Barry K.W."/>
            <person name="Cichocki N."/>
            <person name="Veneault-Fourrey C."/>
            <person name="LaButti K."/>
            <person name="Lindquist E.A."/>
            <person name="Lipzen A."/>
            <person name="Lundell T."/>
            <person name="Morin E."/>
            <person name="Murat C."/>
            <person name="Riley R."/>
            <person name="Ohm R."/>
            <person name="Sun H."/>
            <person name="Tunlid A."/>
            <person name="Henrissat B."/>
            <person name="Grigoriev I.V."/>
            <person name="Hibbett D.S."/>
            <person name="Martin F."/>
        </authorList>
    </citation>
    <scope>NUCLEOTIDE SEQUENCE [LARGE SCALE GENOMIC DNA]</scope>
    <source>
        <strain evidence="3">LaAM-08-1</strain>
    </source>
</reference>
<reference evidence="2 3" key="1">
    <citation type="submission" date="2014-04" db="EMBL/GenBank/DDBJ databases">
        <authorList>
            <consortium name="DOE Joint Genome Institute"/>
            <person name="Kuo A."/>
            <person name="Kohler A."/>
            <person name="Nagy L.G."/>
            <person name="Floudas D."/>
            <person name="Copeland A."/>
            <person name="Barry K.W."/>
            <person name="Cichocki N."/>
            <person name="Veneault-Fourrey C."/>
            <person name="LaButti K."/>
            <person name="Lindquist E.A."/>
            <person name="Lipzen A."/>
            <person name="Lundell T."/>
            <person name="Morin E."/>
            <person name="Murat C."/>
            <person name="Sun H."/>
            <person name="Tunlid A."/>
            <person name="Henrissat B."/>
            <person name="Grigoriev I.V."/>
            <person name="Hibbett D.S."/>
            <person name="Martin F."/>
            <person name="Nordberg H.P."/>
            <person name="Cantor M.N."/>
            <person name="Hua S.X."/>
        </authorList>
    </citation>
    <scope>NUCLEOTIDE SEQUENCE [LARGE SCALE GENOMIC DNA]</scope>
    <source>
        <strain evidence="2 3">LaAM-08-1</strain>
    </source>
</reference>